<evidence type="ECO:0000313" key="4">
    <source>
        <dbReference type="Proteomes" id="UP000040576"/>
    </source>
</evidence>
<dbReference type="EMBL" id="CCRF01000085">
    <property type="protein sequence ID" value="CEE02787.1"/>
    <property type="molecule type" value="Genomic_DNA"/>
</dbReference>
<dbReference type="GO" id="GO:0044780">
    <property type="term" value="P:bacterial-type flagellum assembly"/>
    <property type="evidence" value="ECO:0007669"/>
    <property type="project" value="InterPro"/>
</dbReference>
<dbReference type="InterPro" id="IPR036679">
    <property type="entry name" value="FlgN-like_sf"/>
</dbReference>
<organism evidence="3 4">
    <name type="scientific">Caldibacillus thermoamylovorans</name>
    <dbReference type="NCBI Taxonomy" id="35841"/>
    <lineage>
        <taxon>Bacteria</taxon>
        <taxon>Bacillati</taxon>
        <taxon>Bacillota</taxon>
        <taxon>Bacilli</taxon>
        <taxon>Bacillales</taxon>
        <taxon>Bacillaceae</taxon>
        <taxon>Caldibacillus</taxon>
    </lineage>
</organism>
<name>A0A090IYI7_9BACI</name>
<protein>
    <recommendedName>
        <fullName evidence="5">Flagellar protein FlgN</fullName>
    </recommendedName>
</protein>
<keyword evidence="1" id="KW-1005">Bacterial flagellum biogenesis</keyword>
<keyword evidence="4" id="KW-1185">Reference proteome</keyword>
<proteinExistence type="predicted"/>
<sequence>MTMDTTSNRSKRIQVEKVRDMKFDSLISILEKQLTLYMSLYQLAIRKVDMIKTNDISSLNQIMKEEQKHITAISVLENERIKDLQKRFPKREKVPTISSCIEVAESVQKPILEDLFRQLTNILQKIKEQNDLNQELIKQSLQFVNYSLNLFQPRTNAMNYGPKAEDKSTNAAGVRSLFNSQV</sequence>
<dbReference type="Gene3D" id="1.20.58.300">
    <property type="entry name" value="FlgN-like"/>
    <property type="match status" value="1"/>
</dbReference>
<reference evidence="3 4" key="1">
    <citation type="submission" date="2014-07" db="EMBL/GenBank/DDBJ databases">
        <authorList>
            <person name="Wibberg Daniel"/>
        </authorList>
    </citation>
    <scope>NUCLEOTIDE SEQUENCE [LARGE SCALE GENOMIC DNA]</scope>
</reference>
<evidence type="ECO:0008006" key="5">
    <source>
        <dbReference type="Google" id="ProtNLM"/>
    </source>
</evidence>
<gene>
    <name evidence="3" type="ORF">BT1A1_2998</name>
</gene>
<keyword evidence="2" id="KW-0175">Coiled coil</keyword>
<dbReference type="AlphaFoldDB" id="A0A090IYI7"/>
<dbReference type="InterPro" id="IPR007809">
    <property type="entry name" value="FlgN-like"/>
</dbReference>
<dbReference type="Pfam" id="PF05130">
    <property type="entry name" value="FlgN"/>
    <property type="match status" value="1"/>
</dbReference>
<evidence type="ECO:0000313" key="3">
    <source>
        <dbReference type="EMBL" id="CEE02787.1"/>
    </source>
</evidence>
<feature type="coiled-coil region" evidence="2">
    <location>
        <begin position="112"/>
        <end position="139"/>
    </location>
</feature>
<evidence type="ECO:0000256" key="1">
    <source>
        <dbReference type="ARBA" id="ARBA00022795"/>
    </source>
</evidence>
<dbReference type="SUPFAM" id="SSF140566">
    <property type="entry name" value="FlgN-like"/>
    <property type="match status" value="1"/>
</dbReference>
<evidence type="ECO:0000256" key="2">
    <source>
        <dbReference type="SAM" id="Coils"/>
    </source>
</evidence>
<dbReference type="Proteomes" id="UP000040576">
    <property type="component" value="Unassembled WGS sequence"/>
</dbReference>
<accession>A0A090IYI7</accession>